<dbReference type="KEGG" id="fas:105269167"/>
<feature type="repeat" description="ANK" evidence="3">
    <location>
        <begin position="621"/>
        <end position="653"/>
    </location>
</feature>
<accession>A0A0C9RPR3</accession>
<evidence type="ECO:0000256" key="1">
    <source>
        <dbReference type="ARBA" id="ARBA00022737"/>
    </source>
</evidence>
<dbReference type="InterPro" id="IPR036770">
    <property type="entry name" value="Ankyrin_rpt-contain_sf"/>
</dbReference>
<dbReference type="GO" id="GO:0071356">
    <property type="term" value="P:cellular response to tumor necrosis factor"/>
    <property type="evidence" value="ECO:0007669"/>
    <property type="project" value="TreeGrafter"/>
</dbReference>
<dbReference type="SMART" id="SM00248">
    <property type="entry name" value="ANK"/>
    <property type="match status" value="3"/>
</dbReference>
<dbReference type="RefSeq" id="XP_011307512.1">
    <property type="nucleotide sequence ID" value="XM_011309210.1"/>
</dbReference>
<protein>
    <submittedName>
        <fullName evidence="6">Bcl3_0 protein</fullName>
    </submittedName>
    <submittedName>
        <fullName evidence="5">Bcl3_1 protein</fullName>
    </submittedName>
    <submittedName>
        <fullName evidence="7">Bcl3_2 protein</fullName>
    </submittedName>
</protein>
<sequence length="715" mass="79302">MENLVADVAKVRKRKRVTAAAIPKLQVSECVREFKLPQAFPSMANAVKKSAMNVSLERVRMPQSTISLKINSGKIDPNTKLQKLKLKTPDGQDLGEFNIQVLPTMQGDKSNPMLNTINPDGKFSQIKLSGDDVKSGSTISSIKYLQKPIQDVSNVDNTATHGVLIPISPMVMNGKNYTVQNSACQQIKVHSNGKIDPMSPVALNFNKIEAIPNVNIKNAKNLPAGMKIKLVNRRNVKVNGVTQIISTDNSSVGKRKSGDLPLNSRMEPNKIIKLESLNNLETMNLQNDTYYVVPDDETLQAIPELELQNRVSSEGDTRQTPRSSLGRVNLLRKDKWNSTISTRSECDSTNTSAVAQQDGDFGVDPELDDDLSALGEALRSLPDVNLRNKALEALKSVGIGAERLIPKKTVEHISVKDSGTQTEVFGLLEKGKEEFIKACDDPNLERIPLKEKRFEATEKRRPRFDGIELDSMLMRLADDERVKKVNNMMKFDPSTEKIYRMLQRDFENVRKYDENGFLDIHKAVFDDNVTGVKKQILLLKACKISVDIPTKDGQSSLELALKFAESNEIIRLLLNAGANPTSSEIAHDSALTIASRNSTWCLDLLIKKAPTAGDLNYVDAEGFAAIHYCSQQGNYAGVMSLIRADADLNVRDGKSGRTPLFHALENDELTIAKQLLVNGAKPHIPNFSGQTCYHLFDEIKHVSLKEFLTKTPTKK</sequence>
<keyword evidence="2 3" id="KW-0040">ANK repeat</keyword>
<evidence type="ECO:0000256" key="4">
    <source>
        <dbReference type="SAM" id="MobiDB-lite"/>
    </source>
</evidence>
<reference evidence="7" key="1">
    <citation type="submission" date="2015-01" db="EMBL/GenBank/DDBJ databases">
        <title>Transcriptome Assembly of Fopius arisanus.</title>
        <authorList>
            <person name="Geib S."/>
        </authorList>
    </citation>
    <scope>NUCLEOTIDE SEQUENCE</scope>
</reference>
<dbReference type="OrthoDB" id="10254947at2759"/>
<feature type="repeat" description="ANK" evidence="3">
    <location>
        <begin position="655"/>
        <end position="687"/>
    </location>
</feature>
<dbReference type="EMBL" id="GBYB01010464">
    <property type="protein sequence ID" value="JAG80231.1"/>
    <property type="molecule type" value="Transcribed_RNA"/>
</dbReference>
<dbReference type="PANTHER" id="PTHR46680">
    <property type="entry name" value="NF-KAPPA-B INHIBITOR ALPHA"/>
    <property type="match status" value="1"/>
</dbReference>
<reference evidence="9" key="2">
    <citation type="submission" date="2025-04" db="UniProtKB">
        <authorList>
            <consortium name="RefSeq"/>
        </authorList>
    </citation>
    <scope>IDENTIFICATION</scope>
    <source>
        <strain evidence="9">USDA-PBARC FA_bdor</strain>
        <tissue evidence="9">Whole organism</tissue>
    </source>
</reference>
<dbReference type="PROSITE" id="PS50088">
    <property type="entry name" value="ANK_REPEAT"/>
    <property type="match status" value="3"/>
</dbReference>
<dbReference type="EMBL" id="GBYB01009467">
    <property type="protein sequence ID" value="JAG79234.1"/>
    <property type="molecule type" value="Transcribed_RNA"/>
</dbReference>
<proteinExistence type="predicted"/>
<accession>A0A9R1U574</accession>
<evidence type="ECO:0000313" key="5">
    <source>
        <dbReference type="EMBL" id="JAG79234.1"/>
    </source>
</evidence>
<evidence type="ECO:0000313" key="8">
    <source>
        <dbReference type="Proteomes" id="UP000694866"/>
    </source>
</evidence>
<feature type="compositionally biased region" description="Polar residues" evidence="4">
    <location>
        <begin position="342"/>
        <end position="355"/>
    </location>
</feature>
<dbReference type="GeneID" id="105269167"/>
<dbReference type="Pfam" id="PF12796">
    <property type="entry name" value="Ank_2"/>
    <property type="match status" value="1"/>
</dbReference>
<dbReference type="Proteomes" id="UP000694866">
    <property type="component" value="Unplaced"/>
</dbReference>
<dbReference type="InterPro" id="IPR051070">
    <property type="entry name" value="NF-kappa-B_inhibitor"/>
</dbReference>
<feature type="repeat" description="ANK" evidence="3">
    <location>
        <begin position="552"/>
        <end position="585"/>
    </location>
</feature>
<dbReference type="EMBL" id="GBYB01010465">
    <property type="protein sequence ID" value="JAG80232.1"/>
    <property type="molecule type" value="Transcribed_RNA"/>
</dbReference>
<organism evidence="7">
    <name type="scientific">Fopius arisanus</name>
    <dbReference type="NCBI Taxonomy" id="64838"/>
    <lineage>
        <taxon>Eukaryota</taxon>
        <taxon>Metazoa</taxon>
        <taxon>Ecdysozoa</taxon>
        <taxon>Arthropoda</taxon>
        <taxon>Hexapoda</taxon>
        <taxon>Insecta</taxon>
        <taxon>Pterygota</taxon>
        <taxon>Neoptera</taxon>
        <taxon>Endopterygota</taxon>
        <taxon>Hymenoptera</taxon>
        <taxon>Apocrita</taxon>
        <taxon>Ichneumonoidea</taxon>
        <taxon>Braconidae</taxon>
        <taxon>Opiinae</taxon>
        <taxon>Fopius</taxon>
    </lineage>
</organism>
<keyword evidence="1" id="KW-0677">Repeat</keyword>
<evidence type="ECO:0000313" key="6">
    <source>
        <dbReference type="EMBL" id="JAG80231.1"/>
    </source>
</evidence>
<dbReference type="PANTHER" id="PTHR46680:SF3">
    <property type="entry name" value="NF-KAPPA-B INHIBITOR CACTUS"/>
    <property type="match status" value="1"/>
</dbReference>
<gene>
    <name evidence="7" type="primary">Bcl3_2</name>
    <name evidence="6" type="synonym">Bcl3_0</name>
    <name evidence="5" type="synonym">Bcl3_1</name>
    <name evidence="9" type="synonym">LOC105269167</name>
    <name evidence="6" type="ORF">g.58331</name>
    <name evidence="7" type="ORF">g.58336</name>
    <name evidence="5" type="ORF">g.58340</name>
</gene>
<dbReference type="GO" id="GO:0051059">
    <property type="term" value="F:NF-kappaB binding"/>
    <property type="evidence" value="ECO:0007669"/>
    <property type="project" value="TreeGrafter"/>
</dbReference>
<dbReference type="PROSITE" id="PS50297">
    <property type="entry name" value="ANK_REP_REGION"/>
    <property type="match status" value="1"/>
</dbReference>
<name>A0A0C9RPR3_9HYME</name>
<dbReference type="InterPro" id="IPR002110">
    <property type="entry name" value="Ankyrin_rpt"/>
</dbReference>
<dbReference type="Gene3D" id="1.25.40.20">
    <property type="entry name" value="Ankyrin repeat-containing domain"/>
    <property type="match status" value="1"/>
</dbReference>
<evidence type="ECO:0000256" key="2">
    <source>
        <dbReference type="ARBA" id="ARBA00023043"/>
    </source>
</evidence>
<dbReference type="SUPFAM" id="SSF48403">
    <property type="entry name" value="Ankyrin repeat"/>
    <property type="match status" value="1"/>
</dbReference>
<feature type="region of interest" description="Disordered" evidence="4">
    <location>
        <begin position="342"/>
        <end position="362"/>
    </location>
</feature>
<keyword evidence="8" id="KW-1185">Reference proteome</keyword>
<evidence type="ECO:0000313" key="9">
    <source>
        <dbReference type="RefSeq" id="XP_011307512.1"/>
    </source>
</evidence>
<evidence type="ECO:0000256" key="3">
    <source>
        <dbReference type="PROSITE-ProRule" id="PRU00023"/>
    </source>
</evidence>
<evidence type="ECO:0000313" key="7">
    <source>
        <dbReference type="EMBL" id="JAG80232.1"/>
    </source>
</evidence>
<dbReference type="GO" id="GO:0005829">
    <property type="term" value="C:cytosol"/>
    <property type="evidence" value="ECO:0007669"/>
    <property type="project" value="TreeGrafter"/>
</dbReference>
<dbReference type="AlphaFoldDB" id="A0A0C9RPR3"/>